<dbReference type="Proteomes" id="UP001299409">
    <property type="component" value="Unassembled WGS sequence"/>
</dbReference>
<comment type="caution">
    <text evidence="1">The sequence shown here is derived from an EMBL/GenBank/DDBJ whole genome shotgun (WGS) entry which is preliminary data.</text>
</comment>
<evidence type="ECO:0000313" key="1">
    <source>
        <dbReference type="EMBL" id="MCB5446469.1"/>
    </source>
</evidence>
<gene>
    <name evidence="1" type="ORF">LIP50_09675</name>
</gene>
<dbReference type="RefSeq" id="WP_226924337.1">
    <property type="nucleotide sequence ID" value="NZ_JAJBMB010000008.1"/>
</dbReference>
<evidence type="ECO:0000313" key="2">
    <source>
        <dbReference type="Proteomes" id="UP001299409"/>
    </source>
</evidence>
<keyword evidence="2" id="KW-1185">Reference proteome</keyword>
<proteinExistence type="predicted"/>
<accession>A0ABS8CYC4</accession>
<sequence length="523" mass="57050">MSEVDSNNITLEGLSEKELKEIEIIIREFSKSYSKKNKNVTDKEWLKSKLSKELPNLKLGEIENFCDEVFNSIKEFDNNLKSIRESEEVGTSKEVWLANKLQEASSNIPVIQFGEYLSRIDDTIRIANAQMYRAVITTNGNINQCFNLDGFIAEQYHVNTFNMNASLENKPYRAYVSTPESGEAYGKNSIDVFIKDIKKDQILHKYQFKFGKDAKSTINLFNHGKYNNQRFVVPKEQVEEVQSIFNTKSVTSYIGGTEKISTTSNPLTKQEVKKLQNQLQNSNKPITVNWNEFTNKQLAINIGKQASLAGVQAVTIESVFDITYKLVNNEKVEADEVIEKAIISGSDACIKAITAGALKVGAERGILTLIPAGTGGNVFANIACFGIETVKIMSKVTMGECTTAEALNEVGNMATSMFCGISMSLKGAEIGAILGTISFIPFGTFIGAAVGSVVGYMAGGKVGQCIYNGAKKVVNGAKKIVKKTWEGVKGVAGKVYEGAKNIVSGAKSFVSSVTSGIGSFLGI</sequence>
<name>A0ABS8CYC4_9FIRM</name>
<protein>
    <submittedName>
        <fullName evidence="1">Glycine zipper family protein</fullName>
    </submittedName>
</protein>
<reference evidence="1 2" key="1">
    <citation type="submission" date="2021-10" db="EMBL/GenBank/DDBJ databases">
        <title>Collection of gut derived symbiotic bacterial strains cultured from healthy donors.</title>
        <authorList>
            <person name="Lin H."/>
            <person name="Littmann E."/>
            <person name="Claire K."/>
            <person name="Pamer E."/>
        </authorList>
    </citation>
    <scope>NUCLEOTIDE SEQUENCE [LARGE SCALE GENOMIC DNA]</scope>
    <source>
        <strain evidence="1 2">MSK.17.68</strain>
    </source>
</reference>
<organism evidence="1 2">
    <name type="scientific">Intestinibacter bartlettii</name>
    <dbReference type="NCBI Taxonomy" id="261299"/>
    <lineage>
        <taxon>Bacteria</taxon>
        <taxon>Bacillati</taxon>
        <taxon>Bacillota</taxon>
        <taxon>Clostridia</taxon>
        <taxon>Peptostreptococcales</taxon>
        <taxon>Peptostreptococcaceae</taxon>
        <taxon>Intestinibacter</taxon>
    </lineage>
</organism>
<dbReference type="EMBL" id="JAJBMB010000008">
    <property type="protein sequence ID" value="MCB5446469.1"/>
    <property type="molecule type" value="Genomic_DNA"/>
</dbReference>